<dbReference type="Proteomes" id="UP000188184">
    <property type="component" value="Chromosome"/>
</dbReference>
<dbReference type="SUPFAM" id="SSF56281">
    <property type="entry name" value="Metallo-hydrolase/oxidoreductase"/>
    <property type="match status" value="1"/>
</dbReference>
<feature type="domain" description="Metallo-beta-lactamase" evidence="1">
    <location>
        <begin position="23"/>
        <end position="221"/>
    </location>
</feature>
<dbReference type="EMBL" id="CP019640">
    <property type="protein sequence ID" value="AQQ52615.1"/>
    <property type="molecule type" value="Genomic_DNA"/>
</dbReference>
<accession>A0A1Q2KWL8</accession>
<dbReference type="AlphaFoldDB" id="A0A1Q2KWL8"/>
<dbReference type="PANTHER" id="PTHR42951:SF4">
    <property type="entry name" value="ACYL-COENZYME A THIOESTERASE MBLAC2"/>
    <property type="match status" value="1"/>
</dbReference>
<dbReference type="PANTHER" id="PTHR42951">
    <property type="entry name" value="METALLO-BETA-LACTAMASE DOMAIN-CONTAINING"/>
    <property type="match status" value="1"/>
</dbReference>
<dbReference type="SMART" id="SM00849">
    <property type="entry name" value="Lactamase_B"/>
    <property type="match status" value="1"/>
</dbReference>
<sequence length="286" mass="32195">MDMLKKITDRVYYKEQVNETDRPALGLIVGDICSLVVDAGNSPAHARDFLAEAAETATSPLKYLALTHWHWDHSFGTETMGLTTISHEQTKERLEHLKTLSWSDEAIDARVETGEEIAFCRDMMKKEMPDRSGLTIQSPDITFSERLEIDLGGVTVVLEHIGGDHAPDSVVVFVKEEKVLFLGDCTSVDLYSGDWSYDRDNVESLLARLSTFDADVFLHSHHYPESKEETWTYLELIRNAGEATGDAKMVEEAVSRFKAMYEAAPDEETFELMGYFVSGNKKKEGI</sequence>
<keyword evidence="3" id="KW-1185">Reference proteome</keyword>
<proteinExistence type="predicted"/>
<gene>
    <name evidence="2" type="ORF">B0X71_05555</name>
</gene>
<dbReference type="InterPro" id="IPR001279">
    <property type="entry name" value="Metallo-B-lactamas"/>
</dbReference>
<dbReference type="InterPro" id="IPR036866">
    <property type="entry name" value="RibonucZ/Hydroxyglut_hydro"/>
</dbReference>
<evidence type="ECO:0000259" key="1">
    <source>
        <dbReference type="SMART" id="SM00849"/>
    </source>
</evidence>
<protein>
    <submittedName>
        <fullName evidence="2">Hydrolase</fullName>
    </submittedName>
</protein>
<keyword evidence="2" id="KW-0378">Hydrolase</keyword>
<dbReference type="GO" id="GO:0016787">
    <property type="term" value="F:hydrolase activity"/>
    <property type="evidence" value="ECO:0007669"/>
    <property type="project" value="UniProtKB-KW"/>
</dbReference>
<organism evidence="2 3">
    <name type="scientific">Planococcus lenghuensis</name>
    <dbReference type="NCBI Taxonomy" id="2213202"/>
    <lineage>
        <taxon>Bacteria</taxon>
        <taxon>Bacillati</taxon>
        <taxon>Bacillota</taxon>
        <taxon>Bacilli</taxon>
        <taxon>Bacillales</taxon>
        <taxon>Caryophanaceae</taxon>
        <taxon>Planococcus</taxon>
    </lineage>
</organism>
<dbReference type="Pfam" id="PF00753">
    <property type="entry name" value="Lactamase_B"/>
    <property type="match status" value="1"/>
</dbReference>
<name>A0A1Q2KWL8_9BACL</name>
<reference evidence="2 3" key="1">
    <citation type="submission" date="2017-02" db="EMBL/GenBank/DDBJ databases">
        <title>The complete genomic sequence of a novel cold adapted crude oil-degrading bacterium Planococcus qaidamina Y42.</title>
        <authorList>
            <person name="Yang R."/>
        </authorList>
    </citation>
    <scope>NUCLEOTIDE SEQUENCE [LARGE SCALE GENOMIC DNA]</scope>
    <source>
        <strain evidence="2 3">Y42</strain>
    </source>
</reference>
<evidence type="ECO:0000313" key="3">
    <source>
        <dbReference type="Proteomes" id="UP000188184"/>
    </source>
</evidence>
<dbReference type="Gene3D" id="3.60.15.10">
    <property type="entry name" value="Ribonuclease Z/Hydroxyacylglutathione hydrolase-like"/>
    <property type="match status" value="1"/>
</dbReference>
<dbReference type="InterPro" id="IPR050855">
    <property type="entry name" value="NDM-1-like"/>
</dbReference>
<dbReference type="KEGG" id="pmar:B0X71_05555"/>
<evidence type="ECO:0000313" key="2">
    <source>
        <dbReference type="EMBL" id="AQQ52615.1"/>
    </source>
</evidence>